<proteinExistence type="predicted"/>
<evidence type="ECO:0000313" key="2">
    <source>
        <dbReference type="Proteomes" id="UP001314263"/>
    </source>
</evidence>
<name>A0AAV1I8P6_9CHLO</name>
<sequence length="112" mass="12019">MKKSSLIPHHLVQAKTLAVEAAKMQMRAASASLKAVKEWITLHTQNRNYGKLKEIAEASGLAAKAVASAQLSVEGLSADMAKSRAGAIDAAKDTSESVQMCHRFMRNVQARA</sequence>
<dbReference type="AlphaFoldDB" id="A0AAV1I8P6"/>
<evidence type="ECO:0000313" key="1">
    <source>
        <dbReference type="EMBL" id="CAK0782890.1"/>
    </source>
</evidence>
<accession>A0AAV1I8P6</accession>
<protein>
    <recommendedName>
        <fullName evidence="3">Phasin domain-containing protein</fullName>
    </recommendedName>
</protein>
<comment type="caution">
    <text evidence="1">The sequence shown here is derived from an EMBL/GenBank/DDBJ whole genome shotgun (WGS) entry which is preliminary data.</text>
</comment>
<reference evidence="1 2" key="1">
    <citation type="submission" date="2023-10" db="EMBL/GenBank/DDBJ databases">
        <authorList>
            <person name="Maclean D."/>
            <person name="Macfadyen A."/>
        </authorList>
    </citation>
    <scope>NUCLEOTIDE SEQUENCE [LARGE SCALE GENOMIC DNA]</scope>
</reference>
<dbReference type="Proteomes" id="UP001314263">
    <property type="component" value="Unassembled WGS sequence"/>
</dbReference>
<gene>
    <name evidence="1" type="ORF">CVIRNUC_006085</name>
</gene>
<dbReference type="EMBL" id="CAUYUE010000007">
    <property type="protein sequence ID" value="CAK0782890.1"/>
    <property type="molecule type" value="Genomic_DNA"/>
</dbReference>
<organism evidence="1 2">
    <name type="scientific">Coccomyxa viridis</name>
    <dbReference type="NCBI Taxonomy" id="1274662"/>
    <lineage>
        <taxon>Eukaryota</taxon>
        <taxon>Viridiplantae</taxon>
        <taxon>Chlorophyta</taxon>
        <taxon>core chlorophytes</taxon>
        <taxon>Trebouxiophyceae</taxon>
        <taxon>Trebouxiophyceae incertae sedis</taxon>
        <taxon>Coccomyxaceae</taxon>
        <taxon>Coccomyxa</taxon>
    </lineage>
</organism>
<evidence type="ECO:0008006" key="3">
    <source>
        <dbReference type="Google" id="ProtNLM"/>
    </source>
</evidence>
<keyword evidence="2" id="KW-1185">Reference proteome</keyword>